<comment type="caution">
    <text evidence="9">The sequence shown here is derived from an EMBL/GenBank/DDBJ whole genome shotgun (WGS) entry which is preliminary data.</text>
</comment>
<feature type="region of interest" description="Disordered" evidence="6">
    <location>
        <begin position="29"/>
        <end position="52"/>
    </location>
</feature>
<sequence length="329" mass="36437">MGLFAMTLAGGGFILIGAWESLTSSTANENDNPISIPSSPPTQIPKSAAERSTNRSSSSVTYITVTIFSLLFIVNSLISLFNAVDSQDRVGSALQLQMLAVAALFLLYSVLGLISNFSSFVHFPSSILNLIVLFAFVEEFLLFYMQRKDTSGTGIENRYFDLMLVPILICVVSTILELKSPEKSNEYPRLARGIGLILQGMWVVQMGLSFYTNLIVHGCSLHEKSRGNYSIKCKGHPEYHRARGIATLQFNCHLALLVVSLMSVYSIMAKNYGVRVDSMRYKPLGAEMQQMENRGRFTLDSDDDEIREDDHVTMKKGVMGVVNGFGSHE</sequence>
<evidence type="ECO:0000256" key="4">
    <source>
        <dbReference type="ARBA" id="ARBA00022989"/>
    </source>
</evidence>
<protein>
    <submittedName>
        <fullName evidence="9">Uncharacterized protein</fullName>
    </submittedName>
</protein>
<dbReference type="Pfam" id="PF04819">
    <property type="entry name" value="DUF716"/>
    <property type="match status" value="1"/>
</dbReference>
<feature type="transmembrane region" description="Helical" evidence="7">
    <location>
        <begin position="127"/>
        <end position="145"/>
    </location>
</feature>
<comment type="subcellular location">
    <subcellularLocation>
        <location evidence="1">Membrane</location>
        <topology evidence="1">Multi-pass membrane protein</topology>
    </subcellularLocation>
</comment>
<keyword evidence="4 7" id="KW-1133">Transmembrane helix</keyword>
<accession>A0AAV1RS95</accession>
<evidence type="ECO:0000256" key="1">
    <source>
        <dbReference type="ARBA" id="ARBA00004141"/>
    </source>
</evidence>
<keyword evidence="3 7" id="KW-0812">Transmembrane</keyword>
<evidence type="ECO:0000256" key="2">
    <source>
        <dbReference type="ARBA" id="ARBA00006948"/>
    </source>
</evidence>
<feature type="transmembrane region" description="Helical" evidence="7">
    <location>
        <begin position="60"/>
        <end position="84"/>
    </location>
</feature>
<dbReference type="InterPro" id="IPR006904">
    <property type="entry name" value="DUF716"/>
</dbReference>
<comment type="similarity">
    <text evidence="2">Belongs to the TMEM45 family.</text>
</comment>
<evidence type="ECO:0000313" key="9">
    <source>
        <dbReference type="EMBL" id="CAK7339570.1"/>
    </source>
</evidence>
<name>A0AAV1RS95_9ROSI</name>
<dbReference type="Proteomes" id="UP001314170">
    <property type="component" value="Unassembled WGS sequence"/>
</dbReference>
<keyword evidence="5 7" id="KW-0472">Membrane</keyword>
<dbReference type="EMBL" id="CAWUPB010001158">
    <property type="protein sequence ID" value="CAK7339570.1"/>
    <property type="molecule type" value="Genomic_DNA"/>
</dbReference>
<keyword evidence="10" id="KW-1185">Reference proteome</keyword>
<feature type="transmembrane region" description="Helical" evidence="7">
    <location>
        <begin position="196"/>
        <end position="216"/>
    </location>
</feature>
<evidence type="ECO:0000256" key="7">
    <source>
        <dbReference type="SAM" id="Phobius"/>
    </source>
</evidence>
<dbReference type="AlphaFoldDB" id="A0AAV1RS95"/>
<feature type="transmembrane region" description="Helical" evidence="7">
    <location>
        <begin position="157"/>
        <end position="176"/>
    </location>
</feature>
<dbReference type="GO" id="GO:0016020">
    <property type="term" value="C:membrane"/>
    <property type="evidence" value="ECO:0007669"/>
    <property type="project" value="UniProtKB-SubCell"/>
</dbReference>
<proteinExistence type="inferred from homology"/>
<evidence type="ECO:0000256" key="6">
    <source>
        <dbReference type="SAM" id="MobiDB-lite"/>
    </source>
</evidence>
<feature type="chain" id="PRO_5043830502" evidence="8">
    <location>
        <begin position="19"/>
        <end position="329"/>
    </location>
</feature>
<gene>
    <name evidence="9" type="ORF">DCAF_LOCUS14627</name>
</gene>
<organism evidence="9 10">
    <name type="scientific">Dovyalis caffra</name>
    <dbReference type="NCBI Taxonomy" id="77055"/>
    <lineage>
        <taxon>Eukaryota</taxon>
        <taxon>Viridiplantae</taxon>
        <taxon>Streptophyta</taxon>
        <taxon>Embryophyta</taxon>
        <taxon>Tracheophyta</taxon>
        <taxon>Spermatophyta</taxon>
        <taxon>Magnoliopsida</taxon>
        <taxon>eudicotyledons</taxon>
        <taxon>Gunneridae</taxon>
        <taxon>Pentapetalae</taxon>
        <taxon>rosids</taxon>
        <taxon>fabids</taxon>
        <taxon>Malpighiales</taxon>
        <taxon>Salicaceae</taxon>
        <taxon>Flacourtieae</taxon>
        <taxon>Dovyalis</taxon>
    </lineage>
</organism>
<reference evidence="9 10" key="1">
    <citation type="submission" date="2024-01" db="EMBL/GenBank/DDBJ databases">
        <authorList>
            <person name="Waweru B."/>
        </authorList>
    </citation>
    <scope>NUCLEOTIDE SEQUENCE [LARGE SCALE GENOMIC DNA]</scope>
</reference>
<dbReference type="PANTHER" id="PTHR46285">
    <property type="entry name" value="PROTEINASE INHIBITOR I4, SERPIN (DUF716)-RELATED"/>
    <property type="match status" value="1"/>
</dbReference>
<feature type="transmembrane region" description="Helical" evidence="7">
    <location>
        <begin position="250"/>
        <end position="268"/>
    </location>
</feature>
<keyword evidence="8" id="KW-0732">Signal</keyword>
<feature type="transmembrane region" description="Helical" evidence="7">
    <location>
        <begin position="96"/>
        <end position="115"/>
    </location>
</feature>
<evidence type="ECO:0000256" key="3">
    <source>
        <dbReference type="ARBA" id="ARBA00022692"/>
    </source>
</evidence>
<evidence type="ECO:0000313" key="10">
    <source>
        <dbReference type="Proteomes" id="UP001314170"/>
    </source>
</evidence>
<evidence type="ECO:0000256" key="8">
    <source>
        <dbReference type="SAM" id="SignalP"/>
    </source>
</evidence>
<evidence type="ECO:0000256" key="5">
    <source>
        <dbReference type="ARBA" id="ARBA00023136"/>
    </source>
</evidence>
<feature type="signal peptide" evidence="8">
    <location>
        <begin position="1"/>
        <end position="18"/>
    </location>
</feature>
<dbReference type="PANTHER" id="PTHR46285:SF7">
    <property type="entry name" value="OS06G0238900 PROTEIN"/>
    <property type="match status" value="1"/>
</dbReference>